<evidence type="ECO:0000256" key="5">
    <source>
        <dbReference type="ARBA" id="ARBA00011971"/>
    </source>
</evidence>
<dbReference type="InterPro" id="IPR000836">
    <property type="entry name" value="PRTase_dom"/>
</dbReference>
<comment type="similarity">
    <text evidence="4">In the C-terminal section; belongs to the OMP decarboxylase family.</text>
</comment>
<evidence type="ECO:0000256" key="1">
    <source>
        <dbReference type="ARBA" id="ARBA00004861"/>
    </source>
</evidence>
<dbReference type="EMBL" id="CAJNOV010010082">
    <property type="protein sequence ID" value="CAF1388701.1"/>
    <property type="molecule type" value="Genomic_DNA"/>
</dbReference>
<keyword evidence="13" id="KW-0511">Multifunctional enzyme</keyword>
<dbReference type="Gene3D" id="3.20.20.70">
    <property type="entry name" value="Aldolase class I"/>
    <property type="match status" value="1"/>
</dbReference>
<dbReference type="GO" id="GO:0004590">
    <property type="term" value="F:orotidine-5'-phosphate decarboxylase activity"/>
    <property type="evidence" value="ECO:0007669"/>
    <property type="project" value="UniProtKB-EC"/>
</dbReference>
<evidence type="ECO:0000256" key="7">
    <source>
        <dbReference type="ARBA" id="ARBA00015047"/>
    </source>
</evidence>
<evidence type="ECO:0000256" key="2">
    <source>
        <dbReference type="ARBA" id="ARBA00004889"/>
    </source>
</evidence>
<accession>A0A815K6D3</accession>
<dbReference type="InterPro" id="IPR011060">
    <property type="entry name" value="RibuloseP-bd_barrel"/>
</dbReference>
<evidence type="ECO:0000256" key="13">
    <source>
        <dbReference type="ARBA" id="ARBA00023268"/>
    </source>
</evidence>
<keyword evidence="12" id="KW-0456">Lyase</keyword>
<dbReference type="FunFam" id="3.40.50.2020:FF:000025">
    <property type="entry name" value="Uridine monophosphate synthetase"/>
    <property type="match status" value="1"/>
</dbReference>
<dbReference type="SUPFAM" id="SSF53271">
    <property type="entry name" value="PRTase-like"/>
    <property type="match status" value="1"/>
</dbReference>
<gene>
    <name evidence="17" type="ORF">CJN711_LOCUS21334</name>
</gene>
<dbReference type="InterPro" id="IPR013785">
    <property type="entry name" value="Aldolase_TIM"/>
</dbReference>
<comment type="pathway">
    <text evidence="2">Pyrimidine metabolism; UMP biosynthesis via de novo pathway; UMP from orotate: step 1/2.</text>
</comment>
<evidence type="ECO:0000256" key="15">
    <source>
        <dbReference type="PIRSR" id="PIRSR614732-2"/>
    </source>
</evidence>
<dbReference type="EC" id="4.1.1.23" evidence="6"/>
<dbReference type="CDD" id="cd06223">
    <property type="entry name" value="PRTases_typeI"/>
    <property type="match status" value="1"/>
</dbReference>
<proteinExistence type="inferred from homology"/>
<sequence length="481" mass="54416">MDDLANLVLQLYDIEAFKFGSFKLKTGLQSPIYIDLRVIISYPDILRSVAVHMNEILKRSNVSFDSICGVPYTALPIASIICADYNRPMLIRRKEVKNYGTKKLIEGKFQTNDRCIIIEDIVTSGSSVIETADSLRAEGLQITDAIVFFDREQNGENNLQKRNIRLHRVLKISEVLGYLVQHGKITEEISESVKEFIIQNQTQLPTLNIEIENKTISIPIRQRFQTIMKEKRSNLCLSADLTNLDEIIELSKLVGSNICMLKIHSDILTDFSLDKIQQLKDISRKLNFLLLEDRKFADIGNTVKLQYTKGLFRIVEWADLVTVHVLPGECIVQGLEQAAQSINEPRGCLLIAQMSSKGAFTDNDDYVKAQMSSKGAFTDNDDYVKGVVECAKKYSDFVIGFISQSRLTTTDKFLHCTPGVHLNNTGDQLGQQYVTPRQAIDERGADILIVGRAILDSINRAKTAEEYQQQGYQAYEEIRKI</sequence>
<dbReference type="Proteomes" id="UP000663855">
    <property type="component" value="Unassembled WGS sequence"/>
</dbReference>
<protein>
    <recommendedName>
        <fullName evidence="7">Uridine 5'-monophosphate synthase</fullName>
        <ecNumber evidence="5">2.4.2.10</ecNumber>
        <ecNumber evidence="6">4.1.1.23</ecNumber>
    </recommendedName>
</protein>
<dbReference type="SUPFAM" id="SSF51366">
    <property type="entry name" value="Ribulose-phoshate binding barrel"/>
    <property type="match status" value="1"/>
</dbReference>
<dbReference type="EC" id="2.4.2.10" evidence="5"/>
<dbReference type="HAMAP" id="MF_01208">
    <property type="entry name" value="PyrE"/>
    <property type="match status" value="1"/>
</dbReference>
<dbReference type="NCBIfam" id="TIGR00336">
    <property type="entry name" value="pyrE"/>
    <property type="match status" value="1"/>
</dbReference>
<dbReference type="InterPro" id="IPR023031">
    <property type="entry name" value="OPRT"/>
</dbReference>
<dbReference type="PROSITE" id="PS00156">
    <property type="entry name" value="OMPDECASE"/>
    <property type="match status" value="1"/>
</dbReference>
<dbReference type="AlphaFoldDB" id="A0A815K6D3"/>
<feature type="binding site" evidence="15">
    <location>
        <position position="240"/>
    </location>
    <ligand>
        <name>substrate</name>
    </ligand>
</feature>
<dbReference type="InterPro" id="IPR001754">
    <property type="entry name" value="OMPdeCOase_dom"/>
</dbReference>
<feature type="binding site" evidence="15">
    <location>
        <position position="355"/>
    </location>
    <ligand>
        <name>substrate</name>
    </ligand>
</feature>
<evidence type="ECO:0000256" key="9">
    <source>
        <dbReference type="ARBA" id="ARBA00022679"/>
    </source>
</evidence>
<comment type="caution">
    <text evidence="17">The sequence shown here is derived from an EMBL/GenBank/DDBJ whole genome shotgun (WGS) entry which is preliminary data.</text>
</comment>
<keyword evidence="9" id="KW-0808">Transferase</keyword>
<evidence type="ECO:0000256" key="6">
    <source>
        <dbReference type="ARBA" id="ARBA00012321"/>
    </source>
</evidence>
<evidence type="ECO:0000313" key="18">
    <source>
        <dbReference type="Proteomes" id="UP000663855"/>
    </source>
</evidence>
<evidence type="ECO:0000256" key="3">
    <source>
        <dbReference type="ARBA" id="ARBA00006221"/>
    </source>
</evidence>
<dbReference type="InterPro" id="IPR018089">
    <property type="entry name" value="OMPdecase_AS"/>
</dbReference>
<feature type="binding site" evidence="15">
    <location>
        <position position="452"/>
    </location>
    <ligand>
        <name>substrate</name>
    </ligand>
</feature>
<feature type="active site" description="For OMPdecase activity" evidence="14">
    <location>
        <position position="295"/>
    </location>
</feature>
<keyword evidence="10" id="KW-0210">Decarboxylase</keyword>
<evidence type="ECO:0000313" key="17">
    <source>
        <dbReference type="EMBL" id="CAF1388701.1"/>
    </source>
</evidence>
<dbReference type="PANTHER" id="PTHR19278">
    <property type="entry name" value="OROTATE PHOSPHORIBOSYLTRANSFERASE"/>
    <property type="match status" value="1"/>
</dbReference>
<dbReference type="InterPro" id="IPR029057">
    <property type="entry name" value="PRTase-like"/>
</dbReference>
<feature type="domain" description="Orotidine 5'-phosphate decarboxylase" evidence="16">
    <location>
        <begin position="234"/>
        <end position="467"/>
    </location>
</feature>
<dbReference type="Pfam" id="PF00215">
    <property type="entry name" value="OMPdecase"/>
    <property type="match status" value="1"/>
</dbReference>
<evidence type="ECO:0000259" key="16">
    <source>
        <dbReference type="SMART" id="SM00934"/>
    </source>
</evidence>
<evidence type="ECO:0000256" key="10">
    <source>
        <dbReference type="ARBA" id="ARBA00022793"/>
    </source>
</evidence>
<dbReference type="InterPro" id="IPR004467">
    <property type="entry name" value="Or_phspho_trans_dom"/>
</dbReference>
<evidence type="ECO:0000256" key="4">
    <source>
        <dbReference type="ARBA" id="ARBA00009769"/>
    </source>
</evidence>
<evidence type="ECO:0000256" key="11">
    <source>
        <dbReference type="ARBA" id="ARBA00022975"/>
    </source>
</evidence>
<dbReference type="GO" id="GO:0004588">
    <property type="term" value="F:orotate phosphoribosyltransferase activity"/>
    <property type="evidence" value="ECO:0007669"/>
    <property type="project" value="UniProtKB-EC"/>
</dbReference>
<keyword evidence="8" id="KW-0328">Glycosyltransferase</keyword>
<feature type="active site" description="For OMPdecase activity" evidence="14">
    <location>
        <position position="293"/>
    </location>
</feature>
<dbReference type="CDD" id="cd04725">
    <property type="entry name" value="OMP_decarboxylase_like"/>
    <property type="match status" value="1"/>
</dbReference>
<feature type="binding site" evidence="15">
    <location>
        <position position="431"/>
    </location>
    <ligand>
        <name>substrate</name>
    </ligand>
</feature>
<comment type="similarity">
    <text evidence="3">In the N-terminal section; belongs to the purine/pyrimidine phosphoribosyltransferase family.</text>
</comment>
<reference evidence="17" key="1">
    <citation type="submission" date="2021-02" db="EMBL/GenBank/DDBJ databases">
        <authorList>
            <person name="Nowell W R."/>
        </authorList>
    </citation>
    <scope>NUCLEOTIDE SEQUENCE</scope>
</reference>
<organism evidence="17 18">
    <name type="scientific">Rotaria magnacalcarata</name>
    <dbReference type="NCBI Taxonomy" id="392030"/>
    <lineage>
        <taxon>Eukaryota</taxon>
        <taxon>Metazoa</taxon>
        <taxon>Spiralia</taxon>
        <taxon>Gnathifera</taxon>
        <taxon>Rotifera</taxon>
        <taxon>Eurotatoria</taxon>
        <taxon>Bdelloidea</taxon>
        <taxon>Philodinida</taxon>
        <taxon>Philodinidae</taxon>
        <taxon>Rotaria</taxon>
    </lineage>
</organism>
<keyword evidence="11" id="KW-0665">Pyrimidine biosynthesis</keyword>
<evidence type="ECO:0000256" key="8">
    <source>
        <dbReference type="ARBA" id="ARBA00022676"/>
    </source>
</evidence>
<dbReference type="NCBIfam" id="TIGR01740">
    <property type="entry name" value="pyrF"/>
    <property type="match status" value="1"/>
</dbReference>
<dbReference type="InterPro" id="IPR014732">
    <property type="entry name" value="OMPdecase"/>
</dbReference>
<evidence type="ECO:0000256" key="12">
    <source>
        <dbReference type="ARBA" id="ARBA00023239"/>
    </source>
</evidence>
<dbReference type="UniPathway" id="UPA00070">
    <property type="reaction ID" value="UER00119"/>
</dbReference>
<feature type="active site" description="For OMPdecase activity" evidence="14">
    <location>
        <position position="298"/>
    </location>
</feature>
<feature type="binding site" evidence="15">
    <location>
        <position position="451"/>
    </location>
    <ligand>
        <name>substrate</name>
    </ligand>
</feature>
<comment type="pathway">
    <text evidence="1">Pyrimidine metabolism; UMP biosynthesis via de novo pathway; UMP from orotate: step 2/2.</text>
</comment>
<feature type="binding site" evidence="15">
    <location>
        <position position="262"/>
    </location>
    <ligand>
        <name>substrate</name>
    </ligand>
</feature>
<dbReference type="PANTHER" id="PTHR19278:SF9">
    <property type="entry name" value="URIDINE 5'-MONOPHOSPHATE SYNTHASE"/>
    <property type="match status" value="1"/>
</dbReference>
<dbReference type="SMART" id="SM00934">
    <property type="entry name" value="OMPdecase"/>
    <property type="match status" value="1"/>
</dbReference>
<name>A0A815K6D3_9BILA</name>
<dbReference type="GO" id="GO:0044205">
    <property type="term" value="P:'de novo' UMP biosynthetic process"/>
    <property type="evidence" value="ECO:0007669"/>
    <property type="project" value="UniProtKB-UniPathway"/>
</dbReference>
<dbReference type="GO" id="GO:0006207">
    <property type="term" value="P:'de novo' pyrimidine nucleobase biosynthetic process"/>
    <property type="evidence" value="ECO:0007669"/>
    <property type="project" value="InterPro"/>
</dbReference>
<dbReference type="Gene3D" id="3.40.50.2020">
    <property type="match status" value="1"/>
</dbReference>
<evidence type="ECO:0000256" key="14">
    <source>
        <dbReference type="PIRSR" id="PIRSR614732-1"/>
    </source>
</evidence>